<evidence type="ECO:0000256" key="1">
    <source>
        <dbReference type="SAM" id="Coils"/>
    </source>
</evidence>
<gene>
    <name evidence="2" type="ORF">NAEGRDRAFT_50102</name>
</gene>
<protein>
    <submittedName>
        <fullName evidence="2">Predicted protein</fullName>
    </submittedName>
</protein>
<dbReference type="Proteomes" id="UP000006671">
    <property type="component" value="Unassembled WGS sequence"/>
</dbReference>
<dbReference type="VEuPathDB" id="AmoebaDB:NAEGRDRAFT_50102"/>
<dbReference type="RefSeq" id="XP_002675811.1">
    <property type="nucleotide sequence ID" value="XM_002675765.1"/>
</dbReference>
<dbReference type="InParanoid" id="D2VJP6"/>
<keyword evidence="1" id="KW-0175">Coiled coil</keyword>
<organism evidence="3">
    <name type="scientific">Naegleria gruberi</name>
    <name type="common">Amoeba</name>
    <dbReference type="NCBI Taxonomy" id="5762"/>
    <lineage>
        <taxon>Eukaryota</taxon>
        <taxon>Discoba</taxon>
        <taxon>Heterolobosea</taxon>
        <taxon>Tetramitia</taxon>
        <taxon>Eutetramitia</taxon>
        <taxon>Vahlkampfiidae</taxon>
        <taxon>Naegleria</taxon>
    </lineage>
</organism>
<name>D2VJP6_NAEGR</name>
<keyword evidence="3" id="KW-1185">Reference proteome</keyword>
<proteinExistence type="predicted"/>
<dbReference type="GeneID" id="8852964"/>
<evidence type="ECO:0000313" key="2">
    <source>
        <dbReference type="EMBL" id="EFC43067.1"/>
    </source>
</evidence>
<dbReference type="EMBL" id="GG738876">
    <property type="protein sequence ID" value="EFC43067.1"/>
    <property type="molecule type" value="Genomic_DNA"/>
</dbReference>
<evidence type="ECO:0000313" key="3">
    <source>
        <dbReference type="Proteomes" id="UP000006671"/>
    </source>
</evidence>
<dbReference type="OMA" id="HAHLKYN"/>
<dbReference type="AlphaFoldDB" id="D2VJP6"/>
<dbReference type="OrthoDB" id="10254800at2759"/>
<feature type="coiled-coil region" evidence="1">
    <location>
        <begin position="117"/>
        <end position="185"/>
    </location>
</feature>
<sequence length="419" mass="48911">MSQQQVVIPRHLTSIHLYEMIQPEVLHRFSSLQNSINILSDCMNNVYGEEFSKLVYDCVYYYEQALVEEQLKLYQIVKEKLVQFKDNIEEDQWAIEHSVCIGDDEDKSTSATTLDRVKHFEKLLQKLEELREKYETKLPSIGDKTRLIDVLDDLHRVLLSAENYKSQLLSLLEQGNEEREEIENVISHHPHAHLKYNSFKTDIGQISEKEEMISLLKNYVNTQTKERLEQWQREGALSVESFIEHQNLSPNHSLHVDTTPYNAVLKQYYLLFSELYRHVLDINRCVTLYAITVSNSEKTKIVYIGNTTDIKRNFKQFVTKSSEEQVEKSAIIPLLKVATELLHPKFEGMTKKIHLFTLDEKDHVPLELDSDFHHILEVSTKELIQVFSPELNVAICEKSDLPNLVLDVTPFSKLNKHLQ</sequence>
<accession>D2VJP6</accession>
<dbReference type="KEGG" id="ngr:NAEGRDRAFT_50102"/>
<reference evidence="2 3" key="1">
    <citation type="journal article" date="2010" name="Cell">
        <title>The genome of Naegleria gruberi illuminates early eukaryotic versatility.</title>
        <authorList>
            <person name="Fritz-Laylin L.K."/>
            <person name="Prochnik S.E."/>
            <person name="Ginger M.L."/>
            <person name="Dacks J.B."/>
            <person name="Carpenter M.L."/>
            <person name="Field M.C."/>
            <person name="Kuo A."/>
            <person name="Paredez A."/>
            <person name="Chapman J."/>
            <person name="Pham J."/>
            <person name="Shu S."/>
            <person name="Neupane R."/>
            <person name="Cipriano M."/>
            <person name="Mancuso J."/>
            <person name="Tu H."/>
            <person name="Salamov A."/>
            <person name="Lindquist E."/>
            <person name="Shapiro H."/>
            <person name="Lucas S."/>
            <person name="Grigoriev I.V."/>
            <person name="Cande W.Z."/>
            <person name="Fulton C."/>
            <person name="Rokhsar D.S."/>
            <person name="Dawson S.C."/>
        </authorList>
    </citation>
    <scope>NUCLEOTIDE SEQUENCE [LARGE SCALE GENOMIC DNA]</scope>
    <source>
        <strain evidence="2 3">NEG-M</strain>
    </source>
</reference>